<dbReference type="Pfam" id="PF13426">
    <property type="entry name" value="PAS_9"/>
    <property type="match status" value="1"/>
</dbReference>
<dbReference type="FunFam" id="3.30.450.20:FF:000064">
    <property type="entry name" value="Vivid PAS protein VVD"/>
    <property type="match status" value="1"/>
</dbReference>
<dbReference type="GO" id="GO:0008270">
    <property type="term" value="F:zinc ion binding"/>
    <property type="evidence" value="ECO:0007669"/>
    <property type="project" value="UniProtKB-KW"/>
</dbReference>
<feature type="compositionally biased region" description="Basic and acidic residues" evidence="15">
    <location>
        <begin position="768"/>
        <end position="780"/>
    </location>
</feature>
<keyword evidence="18" id="KW-1185">Reference proteome</keyword>
<evidence type="ECO:0000256" key="11">
    <source>
        <dbReference type="ARBA" id="ARBA00023125"/>
    </source>
</evidence>
<accession>M5GD83</accession>
<evidence type="ECO:0000256" key="12">
    <source>
        <dbReference type="ARBA" id="ARBA00023159"/>
    </source>
</evidence>
<keyword evidence="3" id="KW-0285">Flavoprotein</keyword>
<dbReference type="OrthoDB" id="447251at2759"/>
<keyword evidence="10" id="KW-0805">Transcription regulation</keyword>
<evidence type="ECO:0000256" key="6">
    <source>
        <dbReference type="ARBA" id="ARBA00022737"/>
    </source>
</evidence>
<evidence type="ECO:0000256" key="13">
    <source>
        <dbReference type="ARBA" id="ARBA00023163"/>
    </source>
</evidence>
<keyword evidence="4" id="KW-0288">FMN</keyword>
<evidence type="ECO:0000259" key="16">
    <source>
        <dbReference type="PROSITE" id="PS50112"/>
    </source>
</evidence>
<keyword evidence="7" id="KW-0863">Zinc-finger</keyword>
<feature type="compositionally biased region" description="Basic and acidic residues" evidence="15">
    <location>
        <begin position="175"/>
        <end position="184"/>
    </location>
</feature>
<feature type="region of interest" description="Disordered" evidence="15">
    <location>
        <begin position="175"/>
        <end position="208"/>
    </location>
</feature>
<dbReference type="STRING" id="1858805.M5GD83"/>
<evidence type="ECO:0000256" key="7">
    <source>
        <dbReference type="ARBA" id="ARBA00022771"/>
    </source>
</evidence>
<keyword evidence="11" id="KW-0238">DNA-binding</keyword>
<dbReference type="GO" id="GO:0009881">
    <property type="term" value="F:photoreceptor activity"/>
    <property type="evidence" value="ECO:0007669"/>
    <property type="project" value="UniProtKB-KW"/>
</dbReference>
<name>M5GD83_DACPD</name>
<dbReference type="Gene3D" id="3.30.450.20">
    <property type="entry name" value="PAS domain"/>
    <property type="match status" value="2"/>
</dbReference>
<dbReference type="RefSeq" id="XP_040629070.1">
    <property type="nucleotide sequence ID" value="XM_040768410.1"/>
</dbReference>
<feature type="region of interest" description="Disordered" evidence="15">
    <location>
        <begin position="768"/>
        <end position="787"/>
    </location>
</feature>
<feature type="domain" description="PAS" evidence="16">
    <location>
        <begin position="283"/>
        <end position="308"/>
    </location>
</feature>
<feature type="domain" description="PAS" evidence="16">
    <location>
        <begin position="453"/>
        <end position="508"/>
    </location>
</feature>
<dbReference type="GO" id="GO:0003677">
    <property type="term" value="F:DNA binding"/>
    <property type="evidence" value="ECO:0007669"/>
    <property type="project" value="UniProtKB-KW"/>
</dbReference>
<dbReference type="GeneID" id="63683472"/>
<evidence type="ECO:0000256" key="15">
    <source>
        <dbReference type="SAM" id="MobiDB-lite"/>
    </source>
</evidence>
<evidence type="ECO:0000256" key="9">
    <source>
        <dbReference type="ARBA" id="ARBA00022991"/>
    </source>
</evidence>
<feature type="region of interest" description="Disordered" evidence="15">
    <location>
        <begin position="25"/>
        <end position="44"/>
    </location>
</feature>
<evidence type="ECO:0000256" key="10">
    <source>
        <dbReference type="ARBA" id="ARBA00023015"/>
    </source>
</evidence>
<sequence>MEAFPQLYLASGSADGVLAPSYRAPHQSLEHSHPSSSTMTTPSNYQSELMRPLSFPVGHPEEESSGTQLASALGISANTFSNDVAFQIPSFLTGPMGTPGGGADILHGSDMSGFGLEQPWFQASAGPSKPNLNLSIPMAKYRILHPSTNSSAPIFQRVPASAAPFDYSAVQNYRHGQEPTDAARMKSVSSQTSEDPSPPGSYHSPALVLPSNGLHSHSGTSANPFQSLQLPIDPTSQFGLYSSSGFDILGILTRVVNRPNPIINLGPVDFSCSFTVVDIRRYDSPIVYASPSFCNLTGYSQDEVRGRNCRFLQSPNGVVYKGTARQYTDQAAVAHIRKSLTAQKECQASLLNYRKGGQPFINLVSVVPISWGDTEDIVYHIGFQVDLVEQPNAILHEMQNGKYVFNYSALPPSFTDDRHLRKEAGVAPEMRNMVQSMASRAIGSPQVTDEQVLQELHNLLLEDADDFIHVLSLKGNFLYVSPSVTRILEYSQDDLLGKAISDICHPSDIVSVLRDLKDSSHSLPEDSVTNAGSRSPASSAKPVQLLLRVRRKYSGYIWLECNGRLYVEQGKGRKSIVLTGRKREMPRLAWSTIARTGGMVERAVWGKTSVDGHFLSAGISSFLEAVGWSAREMVGTSMLNEWIPNEVERENVLSIMTRTGTTGTPSRVSCHMGPPNRSVVAVTICFYPQEDAPPDSSLDVLAPWMETAPVRARRRQTELIYQITPYAGETAIQPSTELVSANTNLFTELETARSTSFQYEFQQKRNENANMKAEIDERSCNRAPRKR</sequence>
<gene>
    <name evidence="17" type="ORF">DACRYDRAFT_107110</name>
</gene>
<keyword evidence="6" id="KW-0677">Repeat</keyword>
<organism evidence="17 18">
    <name type="scientific">Dacryopinax primogenitus (strain DJM 731)</name>
    <name type="common">Brown rot fungus</name>
    <dbReference type="NCBI Taxonomy" id="1858805"/>
    <lineage>
        <taxon>Eukaryota</taxon>
        <taxon>Fungi</taxon>
        <taxon>Dikarya</taxon>
        <taxon>Basidiomycota</taxon>
        <taxon>Agaricomycotina</taxon>
        <taxon>Dacrymycetes</taxon>
        <taxon>Dacrymycetales</taxon>
        <taxon>Dacrymycetaceae</taxon>
        <taxon>Dacryopinax</taxon>
    </lineage>
</organism>
<dbReference type="NCBIfam" id="TIGR00229">
    <property type="entry name" value="sensory_box"/>
    <property type="match status" value="2"/>
</dbReference>
<dbReference type="EMBL" id="JH795862">
    <property type="protein sequence ID" value="EJU02173.1"/>
    <property type="molecule type" value="Genomic_DNA"/>
</dbReference>
<dbReference type="GO" id="GO:0005634">
    <property type="term" value="C:nucleus"/>
    <property type="evidence" value="ECO:0007669"/>
    <property type="project" value="TreeGrafter"/>
</dbReference>
<dbReference type="PANTHER" id="PTHR47429">
    <property type="entry name" value="PROTEIN TWIN LOV 1"/>
    <property type="match status" value="1"/>
</dbReference>
<evidence type="ECO:0000256" key="1">
    <source>
        <dbReference type="ARBA" id="ARBA00022543"/>
    </source>
</evidence>
<evidence type="ECO:0000256" key="5">
    <source>
        <dbReference type="ARBA" id="ARBA00022723"/>
    </source>
</evidence>
<dbReference type="AlphaFoldDB" id="M5GD83"/>
<evidence type="ECO:0000256" key="14">
    <source>
        <dbReference type="ARBA" id="ARBA00023170"/>
    </source>
</evidence>
<reference evidence="17 18" key="1">
    <citation type="journal article" date="2012" name="Science">
        <title>The Paleozoic origin of enzymatic lignin decomposition reconstructed from 31 fungal genomes.</title>
        <authorList>
            <person name="Floudas D."/>
            <person name="Binder M."/>
            <person name="Riley R."/>
            <person name="Barry K."/>
            <person name="Blanchette R.A."/>
            <person name="Henrissat B."/>
            <person name="Martinez A.T."/>
            <person name="Otillar R."/>
            <person name="Spatafora J.W."/>
            <person name="Yadav J.S."/>
            <person name="Aerts A."/>
            <person name="Benoit I."/>
            <person name="Boyd A."/>
            <person name="Carlson A."/>
            <person name="Copeland A."/>
            <person name="Coutinho P.M."/>
            <person name="de Vries R.P."/>
            <person name="Ferreira P."/>
            <person name="Findley K."/>
            <person name="Foster B."/>
            <person name="Gaskell J."/>
            <person name="Glotzer D."/>
            <person name="Gorecki P."/>
            <person name="Heitman J."/>
            <person name="Hesse C."/>
            <person name="Hori C."/>
            <person name="Igarashi K."/>
            <person name="Jurgens J.A."/>
            <person name="Kallen N."/>
            <person name="Kersten P."/>
            <person name="Kohler A."/>
            <person name="Kuees U."/>
            <person name="Kumar T.K.A."/>
            <person name="Kuo A."/>
            <person name="LaButti K."/>
            <person name="Larrondo L.F."/>
            <person name="Lindquist E."/>
            <person name="Ling A."/>
            <person name="Lombard V."/>
            <person name="Lucas S."/>
            <person name="Lundell T."/>
            <person name="Martin R."/>
            <person name="McLaughlin D.J."/>
            <person name="Morgenstern I."/>
            <person name="Morin E."/>
            <person name="Murat C."/>
            <person name="Nagy L.G."/>
            <person name="Nolan M."/>
            <person name="Ohm R.A."/>
            <person name="Patyshakuliyeva A."/>
            <person name="Rokas A."/>
            <person name="Ruiz-Duenas F.J."/>
            <person name="Sabat G."/>
            <person name="Salamov A."/>
            <person name="Samejima M."/>
            <person name="Schmutz J."/>
            <person name="Slot J.C."/>
            <person name="St John F."/>
            <person name="Stenlid J."/>
            <person name="Sun H."/>
            <person name="Sun S."/>
            <person name="Syed K."/>
            <person name="Tsang A."/>
            <person name="Wiebenga A."/>
            <person name="Young D."/>
            <person name="Pisabarro A."/>
            <person name="Eastwood D.C."/>
            <person name="Martin F."/>
            <person name="Cullen D."/>
            <person name="Grigoriev I.V."/>
            <person name="Hibbett D.S."/>
        </authorList>
    </citation>
    <scope>NUCLEOTIDE SEQUENCE [LARGE SCALE GENOMIC DNA]</scope>
    <source>
        <strain evidence="17 18">DJM-731 SS1</strain>
    </source>
</reference>
<keyword evidence="12" id="KW-0010">Activator</keyword>
<protein>
    <recommendedName>
        <fullName evidence="16">PAS domain-containing protein</fullName>
    </recommendedName>
</protein>
<keyword evidence="2" id="KW-0716">Sensory transduction</keyword>
<dbReference type="SMART" id="SM00091">
    <property type="entry name" value="PAS"/>
    <property type="match status" value="2"/>
</dbReference>
<keyword evidence="5" id="KW-0479">Metal-binding</keyword>
<evidence type="ECO:0000256" key="8">
    <source>
        <dbReference type="ARBA" id="ARBA00022833"/>
    </source>
</evidence>
<dbReference type="InterPro" id="IPR013655">
    <property type="entry name" value="PAS_fold_3"/>
</dbReference>
<evidence type="ECO:0000256" key="3">
    <source>
        <dbReference type="ARBA" id="ARBA00022630"/>
    </source>
</evidence>
<keyword evidence="8" id="KW-0862">Zinc</keyword>
<evidence type="ECO:0000313" key="18">
    <source>
        <dbReference type="Proteomes" id="UP000030653"/>
    </source>
</evidence>
<dbReference type="PROSITE" id="PS50112">
    <property type="entry name" value="PAS"/>
    <property type="match status" value="2"/>
</dbReference>
<dbReference type="InterPro" id="IPR035965">
    <property type="entry name" value="PAS-like_dom_sf"/>
</dbReference>
<proteinExistence type="predicted"/>
<dbReference type="CDD" id="cd00130">
    <property type="entry name" value="PAS"/>
    <property type="match status" value="2"/>
</dbReference>
<feature type="compositionally biased region" description="Low complexity" evidence="15">
    <location>
        <begin position="34"/>
        <end position="43"/>
    </location>
</feature>
<dbReference type="HOGENOM" id="CLU_007918_0_0_1"/>
<keyword evidence="9" id="KW-0157">Chromophore</keyword>
<keyword evidence="14" id="KW-0675">Receptor</keyword>
<evidence type="ECO:0000256" key="4">
    <source>
        <dbReference type="ARBA" id="ARBA00022643"/>
    </source>
</evidence>
<keyword evidence="1" id="KW-0600">Photoreceptor protein</keyword>
<dbReference type="PANTHER" id="PTHR47429:SF7">
    <property type="entry name" value="GATA-FACTOR"/>
    <property type="match status" value="1"/>
</dbReference>
<evidence type="ECO:0000313" key="17">
    <source>
        <dbReference type="EMBL" id="EJU02173.1"/>
    </source>
</evidence>
<dbReference type="SUPFAM" id="SSF55785">
    <property type="entry name" value="PYP-like sensor domain (PAS domain)"/>
    <property type="match status" value="2"/>
</dbReference>
<keyword evidence="13" id="KW-0804">Transcription</keyword>
<dbReference type="Pfam" id="PF08447">
    <property type="entry name" value="PAS_3"/>
    <property type="match status" value="1"/>
</dbReference>
<evidence type="ECO:0000256" key="2">
    <source>
        <dbReference type="ARBA" id="ARBA00022606"/>
    </source>
</evidence>
<dbReference type="InterPro" id="IPR000014">
    <property type="entry name" value="PAS"/>
</dbReference>
<dbReference type="Proteomes" id="UP000030653">
    <property type="component" value="Unassembled WGS sequence"/>
</dbReference>